<comment type="subcellular location">
    <subcellularLocation>
        <location evidence="1">Membrane</location>
        <topology evidence="1">Multi-pass membrane protein</topology>
    </subcellularLocation>
</comment>
<keyword evidence="2 6" id="KW-0812">Transmembrane</keyword>
<name>M2QTF3_CERS8</name>
<dbReference type="PANTHER" id="PTHR31274">
    <property type="entry name" value="PROTEIN ECM3"/>
    <property type="match status" value="1"/>
</dbReference>
<dbReference type="AlphaFoldDB" id="M2QTF3"/>
<keyword evidence="8" id="KW-1185">Reference proteome</keyword>
<feature type="transmembrane region" description="Helical" evidence="6">
    <location>
        <begin position="41"/>
        <end position="64"/>
    </location>
</feature>
<dbReference type="InterPro" id="IPR040254">
    <property type="entry name" value="Ecm3-like"/>
</dbReference>
<feature type="transmembrane region" description="Helical" evidence="6">
    <location>
        <begin position="102"/>
        <end position="127"/>
    </location>
</feature>
<evidence type="ECO:0000313" key="8">
    <source>
        <dbReference type="Proteomes" id="UP000016930"/>
    </source>
</evidence>
<dbReference type="EMBL" id="KB445792">
    <property type="protein sequence ID" value="EMD40328.1"/>
    <property type="molecule type" value="Genomic_DNA"/>
</dbReference>
<proteinExistence type="predicted"/>
<evidence type="ECO:0000256" key="2">
    <source>
        <dbReference type="ARBA" id="ARBA00022692"/>
    </source>
</evidence>
<evidence type="ECO:0000256" key="3">
    <source>
        <dbReference type="ARBA" id="ARBA00022989"/>
    </source>
</evidence>
<dbReference type="STRING" id="914234.M2QTF3"/>
<dbReference type="GO" id="GO:0016020">
    <property type="term" value="C:membrane"/>
    <property type="evidence" value="ECO:0007669"/>
    <property type="project" value="UniProtKB-SubCell"/>
</dbReference>
<feature type="transmembrane region" description="Helical" evidence="6">
    <location>
        <begin position="139"/>
        <end position="159"/>
    </location>
</feature>
<evidence type="ECO:0000256" key="6">
    <source>
        <dbReference type="SAM" id="Phobius"/>
    </source>
</evidence>
<dbReference type="OrthoDB" id="435607at2759"/>
<gene>
    <name evidence="7" type="ORF">CERSUDRAFT_91043</name>
</gene>
<feature type="transmembrane region" description="Helical" evidence="6">
    <location>
        <begin position="445"/>
        <end position="466"/>
    </location>
</feature>
<dbReference type="HOGENOM" id="CLU_021924_1_0_1"/>
<evidence type="ECO:0000313" key="7">
    <source>
        <dbReference type="EMBL" id="EMD40328.1"/>
    </source>
</evidence>
<accession>M2QTF3</accession>
<dbReference type="Proteomes" id="UP000016930">
    <property type="component" value="Unassembled WGS sequence"/>
</dbReference>
<keyword evidence="4 6" id="KW-0472">Membrane</keyword>
<dbReference type="PANTHER" id="PTHR31274:SF1">
    <property type="entry name" value="AGL149CP"/>
    <property type="match status" value="1"/>
</dbReference>
<reference evidence="7 8" key="1">
    <citation type="journal article" date="2012" name="Proc. Natl. Acad. Sci. U.S.A.">
        <title>Comparative genomics of Ceriporiopsis subvermispora and Phanerochaete chrysosporium provide insight into selective ligninolysis.</title>
        <authorList>
            <person name="Fernandez-Fueyo E."/>
            <person name="Ruiz-Duenas F.J."/>
            <person name="Ferreira P."/>
            <person name="Floudas D."/>
            <person name="Hibbett D.S."/>
            <person name="Canessa P."/>
            <person name="Larrondo L.F."/>
            <person name="James T.Y."/>
            <person name="Seelenfreund D."/>
            <person name="Lobos S."/>
            <person name="Polanco R."/>
            <person name="Tello M."/>
            <person name="Honda Y."/>
            <person name="Watanabe T."/>
            <person name="Watanabe T."/>
            <person name="Ryu J.S."/>
            <person name="Kubicek C.P."/>
            <person name="Schmoll M."/>
            <person name="Gaskell J."/>
            <person name="Hammel K.E."/>
            <person name="St John F.J."/>
            <person name="Vanden Wymelenberg A."/>
            <person name="Sabat G."/>
            <person name="Splinter BonDurant S."/>
            <person name="Syed K."/>
            <person name="Yadav J.S."/>
            <person name="Doddapaneni H."/>
            <person name="Subramanian V."/>
            <person name="Lavin J.L."/>
            <person name="Oguiza J.A."/>
            <person name="Perez G."/>
            <person name="Pisabarro A.G."/>
            <person name="Ramirez L."/>
            <person name="Santoyo F."/>
            <person name="Master E."/>
            <person name="Coutinho P.M."/>
            <person name="Henrissat B."/>
            <person name="Lombard V."/>
            <person name="Magnuson J.K."/>
            <person name="Kuees U."/>
            <person name="Hori C."/>
            <person name="Igarashi K."/>
            <person name="Samejima M."/>
            <person name="Held B.W."/>
            <person name="Barry K.W."/>
            <person name="LaButti K.M."/>
            <person name="Lapidus A."/>
            <person name="Lindquist E.A."/>
            <person name="Lucas S.M."/>
            <person name="Riley R."/>
            <person name="Salamov A.A."/>
            <person name="Hoffmeister D."/>
            <person name="Schwenk D."/>
            <person name="Hadar Y."/>
            <person name="Yarden O."/>
            <person name="de Vries R.P."/>
            <person name="Wiebenga A."/>
            <person name="Stenlid J."/>
            <person name="Eastwood D."/>
            <person name="Grigoriev I.V."/>
            <person name="Berka R.M."/>
            <person name="Blanchette R.A."/>
            <person name="Kersten P."/>
            <person name="Martinez A.T."/>
            <person name="Vicuna R."/>
            <person name="Cullen D."/>
        </authorList>
    </citation>
    <scope>NUCLEOTIDE SEQUENCE [LARGE SCALE GENOMIC DNA]</scope>
    <source>
        <strain evidence="7 8">B</strain>
    </source>
</reference>
<sequence>MPSAGYLVYSGVMPLIKSFIAIFFGWLLAKKEMFPPAASRGASYVAMNVSLPALIFSSVVPAFTPQNISVLGPMFLLSFAYQALGCLLGIIIREICYVPRNFWQGIVLVTGMSNWGNLPFAVVMTVTAQPPFDPDTDPALGSACVSVFVVTYFLTFFAGGAAQSLAWDYLPGVPQGEEAERPVPWKQKPIGKLIARYILREEVLLYSNDSPQEASGGSKNEKACEEAIETATTVQARSSDSQDPTSEPDIVLTRRHSRTSTNSKPAQASEAEIVSLSRNGFATHPSTAAPTLREAASMTSQTRELPKWLCWTFNALKAAFTPITISLAISIPIAVIQDLKALFVDVSSTGGPDWHGPDGRPPLAFVMDTATFIGDIAVPLALMILGASFAWLRVPRPLSRLPIVAIILVTVAKLVVMPVMAIFIVKSMVKGGLINENAKAEKFVAIFLAGVPAAVNYSQLLVTGIYSPDGTADTLSAFLLIQYISTFFCCAALTAVTLLLV</sequence>
<dbReference type="GO" id="GO:0055085">
    <property type="term" value="P:transmembrane transport"/>
    <property type="evidence" value="ECO:0007669"/>
    <property type="project" value="InterPro"/>
</dbReference>
<evidence type="ECO:0000256" key="1">
    <source>
        <dbReference type="ARBA" id="ARBA00004141"/>
    </source>
</evidence>
<feature type="transmembrane region" description="Helical" evidence="6">
    <location>
        <begin position="370"/>
        <end position="391"/>
    </location>
</feature>
<feature type="transmembrane region" description="Helical" evidence="6">
    <location>
        <begin position="70"/>
        <end position="90"/>
    </location>
</feature>
<feature type="region of interest" description="Disordered" evidence="5">
    <location>
        <begin position="209"/>
        <end position="270"/>
    </location>
</feature>
<feature type="transmembrane region" description="Helical" evidence="6">
    <location>
        <begin position="478"/>
        <end position="500"/>
    </location>
</feature>
<feature type="transmembrane region" description="Helical" evidence="6">
    <location>
        <begin position="403"/>
        <end position="425"/>
    </location>
</feature>
<dbReference type="InterPro" id="IPR004776">
    <property type="entry name" value="Mem_transp_PIN-like"/>
</dbReference>
<evidence type="ECO:0000256" key="5">
    <source>
        <dbReference type="SAM" id="MobiDB-lite"/>
    </source>
</evidence>
<protein>
    <recommendedName>
        <fullName evidence="9">Auxin efflux carrier</fullName>
    </recommendedName>
</protein>
<organism evidence="7 8">
    <name type="scientific">Ceriporiopsis subvermispora (strain B)</name>
    <name type="common">White-rot fungus</name>
    <name type="synonym">Gelatoporia subvermispora</name>
    <dbReference type="NCBI Taxonomy" id="914234"/>
    <lineage>
        <taxon>Eukaryota</taxon>
        <taxon>Fungi</taxon>
        <taxon>Dikarya</taxon>
        <taxon>Basidiomycota</taxon>
        <taxon>Agaricomycotina</taxon>
        <taxon>Agaricomycetes</taxon>
        <taxon>Polyporales</taxon>
        <taxon>Gelatoporiaceae</taxon>
        <taxon>Gelatoporia</taxon>
    </lineage>
</organism>
<evidence type="ECO:0000256" key="4">
    <source>
        <dbReference type="ARBA" id="ARBA00023136"/>
    </source>
</evidence>
<feature type="compositionally biased region" description="Polar residues" evidence="5">
    <location>
        <begin position="209"/>
        <end position="218"/>
    </location>
</feature>
<evidence type="ECO:0008006" key="9">
    <source>
        <dbReference type="Google" id="ProtNLM"/>
    </source>
</evidence>
<feature type="transmembrane region" description="Helical" evidence="6">
    <location>
        <begin position="6"/>
        <end position="29"/>
    </location>
</feature>
<dbReference type="Pfam" id="PF03547">
    <property type="entry name" value="Mem_trans"/>
    <property type="match status" value="1"/>
</dbReference>
<feature type="compositionally biased region" description="Polar residues" evidence="5">
    <location>
        <begin position="230"/>
        <end position="245"/>
    </location>
</feature>
<keyword evidence="3 6" id="KW-1133">Transmembrane helix</keyword>